<evidence type="ECO:0000256" key="1">
    <source>
        <dbReference type="ARBA" id="ARBA00022982"/>
    </source>
</evidence>
<dbReference type="OrthoDB" id="5598152at2"/>
<dbReference type="Proteomes" id="UP000324738">
    <property type="component" value="Unassembled WGS sequence"/>
</dbReference>
<feature type="domain" description="Electron transfer flavoprotein alpha/beta-subunit N-terminal" evidence="2">
    <location>
        <begin position="22"/>
        <end position="178"/>
    </location>
</feature>
<evidence type="ECO:0000313" key="3">
    <source>
        <dbReference type="EMBL" id="KAA0972538.1"/>
    </source>
</evidence>
<gene>
    <name evidence="3" type="ORF">FPY71_05500</name>
</gene>
<name>A0A5B0E1K8_9HYPH</name>
<dbReference type="SUPFAM" id="SSF52402">
    <property type="entry name" value="Adenine nucleotide alpha hydrolases-like"/>
    <property type="match status" value="1"/>
</dbReference>
<dbReference type="RefSeq" id="WP_149298341.1">
    <property type="nucleotide sequence ID" value="NZ_VTWH01000001.1"/>
</dbReference>
<sequence>MKAVVLLSAARHPETGNPQPQQEELQAIALANALQAETLGLYAGNDLQAVAPALGHGLTQIEHLAIPDSLDVLPALQARLNDIKPALVLAGGRSGRDATGMLPYLLAQAMGWPVLANIAAISVDGDAFVLDQALGKGQRRRIHQTGPLLVTVHSSALAAMPFAFARQRRGVISELAADGPDWQQELVERPLRPRPRLMRNTALGGSAAERLKAATEAASGDGELLIAPEAEHAARAILAHLRKLGLG</sequence>
<protein>
    <submittedName>
        <fullName evidence="3">Electron transfer flavoprotein subunit beta</fullName>
    </submittedName>
</protein>
<keyword evidence="1" id="KW-0813">Transport</keyword>
<reference evidence="3 4" key="1">
    <citation type="submission" date="2019-08" db="EMBL/GenBank/DDBJ databases">
        <title>Aureimonas fodiniaquatilis sp. nov., isolated from a coal mine wastewater.</title>
        <authorList>
            <person name="Kim W."/>
        </authorList>
    </citation>
    <scope>NUCLEOTIDE SEQUENCE [LARGE SCALE GENOMIC DNA]</scope>
    <source>
        <strain evidence="3 4">CAU 1482</strain>
    </source>
</reference>
<keyword evidence="4" id="KW-1185">Reference proteome</keyword>
<comment type="caution">
    <text evidence="3">The sequence shown here is derived from an EMBL/GenBank/DDBJ whole genome shotgun (WGS) entry which is preliminary data.</text>
</comment>
<proteinExistence type="predicted"/>
<dbReference type="Gene3D" id="3.40.50.620">
    <property type="entry name" value="HUPs"/>
    <property type="match status" value="1"/>
</dbReference>
<keyword evidence="1" id="KW-0249">Electron transport</keyword>
<dbReference type="InterPro" id="IPR014729">
    <property type="entry name" value="Rossmann-like_a/b/a_fold"/>
</dbReference>
<dbReference type="InterPro" id="IPR014730">
    <property type="entry name" value="ETF_a/b_N"/>
</dbReference>
<evidence type="ECO:0000313" key="4">
    <source>
        <dbReference type="Proteomes" id="UP000324738"/>
    </source>
</evidence>
<evidence type="ECO:0000259" key="2">
    <source>
        <dbReference type="Pfam" id="PF01012"/>
    </source>
</evidence>
<dbReference type="AlphaFoldDB" id="A0A5B0E1K8"/>
<dbReference type="Pfam" id="PF01012">
    <property type="entry name" value="ETF"/>
    <property type="match status" value="1"/>
</dbReference>
<accession>A0A5B0E1K8</accession>
<dbReference type="EMBL" id="VTWH01000001">
    <property type="protein sequence ID" value="KAA0972538.1"/>
    <property type="molecule type" value="Genomic_DNA"/>
</dbReference>
<organism evidence="3 4">
    <name type="scientific">Aureimonas fodinaquatilis</name>
    <dbReference type="NCBI Taxonomy" id="2565783"/>
    <lineage>
        <taxon>Bacteria</taxon>
        <taxon>Pseudomonadati</taxon>
        <taxon>Pseudomonadota</taxon>
        <taxon>Alphaproteobacteria</taxon>
        <taxon>Hyphomicrobiales</taxon>
        <taxon>Aurantimonadaceae</taxon>
        <taxon>Aureimonas</taxon>
    </lineage>
</organism>